<gene>
    <name evidence="1" type="ORF">RH861_03175</name>
</gene>
<keyword evidence="2" id="KW-1185">Reference proteome</keyword>
<reference evidence="2" key="1">
    <citation type="submission" date="2023-07" db="EMBL/GenBank/DDBJ databases">
        <title>Description of three actinobacteria isolated from air of manufacturing shop in a pharmaceutical factory.</title>
        <authorList>
            <person name="Zhang D.-F."/>
        </authorList>
    </citation>
    <scope>NUCLEOTIDE SEQUENCE [LARGE SCALE GENOMIC DNA]</scope>
    <source>
        <strain evidence="2">CCTCC AB 2011122</strain>
    </source>
</reference>
<dbReference type="RefSeq" id="WP_310519713.1">
    <property type="nucleotide sequence ID" value="NZ_BAABBS010000004.1"/>
</dbReference>
<sequence>MKHSRWDITPAAPLPLDELAAGSWLAVDDTEGDAGRLFVRVAEAADGRLVITGLHMSGEGEITANTLRAIQPAAILRTIAWRESGVAPPRSVGEIGPTGLARFEGVADELATVAEATEQTGDESRRGRRGPTRDKLVRLAETYRRHLRADPRDPVAATLRELARGGLPIARATAYRWLDRCRELGLLDPREDNR</sequence>
<proteinExistence type="predicted"/>
<accession>A0ABU1FH33</accession>
<protein>
    <submittedName>
        <fullName evidence="1">Uncharacterized protein</fullName>
    </submittedName>
</protein>
<evidence type="ECO:0000313" key="1">
    <source>
        <dbReference type="EMBL" id="MDR5691058.1"/>
    </source>
</evidence>
<dbReference type="EMBL" id="JAVKGS010000001">
    <property type="protein sequence ID" value="MDR5691058.1"/>
    <property type="molecule type" value="Genomic_DNA"/>
</dbReference>
<name>A0ABU1FH33_9MICO</name>
<organism evidence="1 2">
    <name type="scientific">Agromyces indicus</name>
    <dbReference type="NCBI Taxonomy" id="758919"/>
    <lineage>
        <taxon>Bacteria</taxon>
        <taxon>Bacillati</taxon>
        <taxon>Actinomycetota</taxon>
        <taxon>Actinomycetes</taxon>
        <taxon>Micrococcales</taxon>
        <taxon>Microbacteriaceae</taxon>
        <taxon>Agromyces</taxon>
    </lineage>
</organism>
<evidence type="ECO:0000313" key="2">
    <source>
        <dbReference type="Proteomes" id="UP001260072"/>
    </source>
</evidence>
<comment type="caution">
    <text evidence="1">The sequence shown here is derived from an EMBL/GenBank/DDBJ whole genome shotgun (WGS) entry which is preliminary data.</text>
</comment>
<dbReference type="Proteomes" id="UP001260072">
    <property type="component" value="Unassembled WGS sequence"/>
</dbReference>